<sequence>MIDTHSHIYLEEFDEDRSEVVQRALSAGVRHMVMPNVDMKTFDSMVQTCRSYPACTSMAMGLHPTSVDAGFREQLAEVAAAFDRYPFVAVGEVGIDLYWDKTFAAEQMEAFDTQLHWAERRGLPVIVHCRDGLDAILSVFEGYGGVLPMCVFHSFGGTVADIDRIRAYGDFYFGINGIVTFKNSHLSEALDHIGIERILLETDCPYLTPVPYRGRRNESSYVPYVAAKVAETLGITIEKVSEITDRNAEIFFKSRF</sequence>
<comment type="similarity">
    <text evidence="1">Belongs to the metallo-dependent hydrolases superfamily. TatD-type hydrolase family.</text>
</comment>
<dbReference type="NCBIfam" id="TIGR00010">
    <property type="entry name" value="YchF/TatD family DNA exonuclease"/>
    <property type="match status" value="1"/>
</dbReference>
<evidence type="ECO:0000256" key="2">
    <source>
        <dbReference type="ARBA" id="ARBA00022723"/>
    </source>
</evidence>
<dbReference type="GO" id="GO:0016788">
    <property type="term" value="F:hydrolase activity, acting on ester bonds"/>
    <property type="evidence" value="ECO:0007669"/>
    <property type="project" value="InterPro"/>
</dbReference>
<feature type="binding site" evidence="4">
    <location>
        <position position="128"/>
    </location>
    <ligand>
        <name>a divalent metal cation</name>
        <dbReference type="ChEBI" id="CHEBI:60240"/>
        <label>2</label>
    </ligand>
</feature>
<dbReference type="Gene3D" id="3.20.20.140">
    <property type="entry name" value="Metal-dependent hydrolases"/>
    <property type="match status" value="1"/>
</dbReference>
<dbReference type="GO" id="GO:0046872">
    <property type="term" value="F:metal ion binding"/>
    <property type="evidence" value="ECO:0007669"/>
    <property type="project" value="UniProtKB-KW"/>
</dbReference>
<accession>A0A9D1LGZ5</accession>
<dbReference type="Pfam" id="PF01026">
    <property type="entry name" value="TatD_DNase"/>
    <property type="match status" value="1"/>
</dbReference>
<reference evidence="5" key="1">
    <citation type="submission" date="2020-10" db="EMBL/GenBank/DDBJ databases">
        <authorList>
            <person name="Gilroy R."/>
        </authorList>
    </citation>
    <scope>NUCLEOTIDE SEQUENCE</scope>
    <source>
        <strain evidence="5">17073</strain>
    </source>
</reference>
<feature type="binding site" evidence="4">
    <location>
        <position position="92"/>
    </location>
    <ligand>
        <name>a divalent metal cation</name>
        <dbReference type="ChEBI" id="CHEBI:60240"/>
        <label>1</label>
    </ligand>
</feature>
<evidence type="ECO:0000313" key="5">
    <source>
        <dbReference type="EMBL" id="HIU38396.1"/>
    </source>
</evidence>
<dbReference type="CDD" id="cd01310">
    <property type="entry name" value="TatD_DNAse"/>
    <property type="match status" value="1"/>
</dbReference>
<feature type="binding site" evidence="4">
    <location>
        <position position="153"/>
    </location>
    <ligand>
        <name>a divalent metal cation</name>
        <dbReference type="ChEBI" id="CHEBI:60240"/>
        <label>2</label>
    </ligand>
</feature>
<proteinExistence type="inferred from homology"/>
<evidence type="ECO:0000313" key="6">
    <source>
        <dbReference type="Proteomes" id="UP000824076"/>
    </source>
</evidence>
<dbReference type="InterPro" id="IPR001130">
    <property type="entry name" value="TatD-like"/>
</dbReference>
<keyword evidence="3 5" id="KW-0378">Hydrolase</keyword>
<dbReference type="SUPFAM" id="SSF51556">
    <property type="entry name" value="Metallo-dependent hydrolases"/>
    <property type="match status" value="1"/>
</dbReference>
<dbReference type="InterPro" id="IPR015991">
    <property type="entry name" value="TatD/YcfH-like"/>
</dbReference>
<comment type="caution">
    <text evidence="5">The sequence shown here is derived from an EMBL/GenBank/DDBJ whole genome shotgun (WGS) entry which is preliminary data.</text>
</comment>
<dbReference type="InterPro" id="IPR032466">
    <property type="entry name" value="Metal_Hydrolase"/>
</dbReference>
<feature type="binding site" evidence="4">
    <location>
        <position position="203"/>
    </location>
    <ligand>
        <name>a divalent metal cation</name>
        <dbReference type="ChEBI" id="CHEBI:60240"/>
        <label>1</label>
    </ligand>
</feature>
<dbReference type="GO" id="GO:0005829">
    <property type="term" value="C:cytosol"/>
    <property type="evidence" value="ECO:0007669"/>
    <property type="project" value="TreeGrafter"/>
</dbReference>
<evidence type="ECO:0000256" key="1">
    <source>
        <dbReference type="ARBA" id="ARBA00009275"/>
    </source>
</evidence>
<keyword evidence="2 4" id="KW-0479">Metal-binding</keyword>
<dbReference type="PIRSF" id="PIRSF005902">
    <property type="entry name" value="DNase_TatD"/>
    <property type="match status" value="1"/>
</dbReference>
<evidence type="ECO:0000256" key="4">
    <source>
        <dbReference type="PIRSR" id="PIRSR005902-1"/>
    </source>
</evidence>
<dbReference type="FunFam" id="3.20.20.140:FF:000005">
    <property type="entry name" value="TatD family hydrolase"/>
    <property type="match status" value="1"/>
</dbReference>
<reference evidence="5" key="2">
    <citation type="journal article" date="2021" name="PeerJ">
        <title>Extensive microbial diversity within the chicken gut microbiome revealed by metagenomics and culture.</title>
        <authorList>
            <person name="Gilroy R."/>
            <person name="Ravi A."/>
            <person name="Getino M."/>
            <person name="Pursley I."/>
            <person name="Horton D.L."/>
            <person name="Alikhan N.F."/>
            <person name="Baker D."/>
            <person name="Gharbi K."/>
            <person name="Hall N."/>
            <person name="Watson M."/>
            <person name="Adriaenssens E.M."/>
            <person name="Foster-Nyarko E."/>
            <person name="Jarju S."/>
            <person name="Secka A."/>
            <person name="Antonio M."/>
            <person name="Oren A."/>
            <person name="Chaudhuri R.R."/>
            <person name="La Ragione R."/>
            <person name="Hildebrand F."/>
            <person name="Pallen M.J."/>
        </authorList>
    </citation>
    <scope>NUCLEOTIDE SEQUENCE</scope>
    <source>
        <strain evidence="5">17073</strain>
    </source>
</reference>
<dbReference type="AlphaFoldDB" id="A0A9D1LGZ5"/>
<dbReference type="Proteomes" id="UP000824076">
    <property type="component" value="Unassembled WGS sequence"/>
</dbReference>
<protein>
    <submittedName>
        <fullName evidence="5">TatD family hydrolase</fullName>
    </submittedName>
</protein>
<feature type="binding site" evidence="4">
    <location>
        <position position="7"/>
    </location>
    <ligand>
        <name>a divalent metal cation</name>
        <dbReference type="ChEBI" id="CHEBI:60240"/>
        <label>1</label>
    </ligand>
</feature>
<dbReference type="PANTHER" id="PTHR46124">
    <property type="entry name" value="D-AMINOACYL-TRNA DEACYLASE"/>
    <property type="match status" value="1"/>
</dbReference>
<feature type="binding site" evidence="4">
    <location>
        <position position="5"/>
    </location>
    <ligand>
        <name>a divalent metal cation</name>
        <dbReference type="ChEBI" id="CHEBI:60240"/>
        <label>1</label>
    </ligand>
</feature>
<dbReference type="GO" id="GO:0004536">
    <property type="term" value="F:DNA nuclease activity"/>
    <property type="evidence" value="ECO:0007669"/>
    <property type="project" value="InterPro"/>
</dbReference>
<organism evidence="5 6">
    <name type="scientific">Candidatus Limisoma intestinavium</name>
    <dbReference type="NCBI Taxonomy" id="2840856"/>
    <lineage>
        <taxon>Bacteria</taxon>
        <taxon>Pseudomonadati</taxon>
        <taxon>Bacteroidota</taxon>
        <taxon>Bacteroidia</taxon>
        <taxon>Bacteroidales</taxon>
        <taxon>Candidatus Limisoma</taxon>
    </lineage>
</organism>
<dbReference type="EMBL" id="DVMS01000048">
    <property type="protein sequence ID" value="HIU38396.1"/>
    <property type="molecule type" value="Genomic_DNA"/>
</dbReference>
<name>A0A9D1LGZ5_9BACT</name>
<dbReference type="PANTHER" id="PTHR46124:SF4">
    <property type="entry name" value="HYDROLASE TATD"/>
    <property type="match status" value="1"/>
</dbReference>
<evidence type="ECO:0000256" key="3">
    <source>
        <dbReference type="ARBA" id="ARBA00022801"/>
    </source>
</evidence>
<gene>
    <name evidence="5" type="ORF">IAD18_01870</name>
</gene>